<dbReference type="EMBL" id="UOEP01000142">
    <property type="protein sequence ID" value="VAW21356.1"/>
    <property type="molecule type" value="Genomic_DNA"/>
</dbReference>
<reference evidence="1" key="1">
    <citation type="submission" date="2018-06" db="EMBL/GenBank/DDBJ databases">
        <authorList>
            <person name="Zhirakovskaya E."/>
        </authorList>
    </citation>
    <scope>NUCLEOTIDE SEQUENCE</scope>
</reference>
<evidence type="ECO:0000313" key="1">
    <source>
        <dbReference type="EMBL" id="VAW21356.1"/>
    </source>
</evidence>
<accession>A0A3B0UP10</accession>
<protein>
    <submittedName>
        <fullName evidence="1">Uncharacterized protein</fullName>
    </submittedName>
</protein>
<sequence length="155" mass="17775">MSYVIGQYVVNLSVRTFNKHSTGLKVKCLKIPNATYTKRCRSFEKPTARSSTSTAPCFRSKRACPLPPLTYNYSNTFYIVFRDNNCEAYHIADGLLINFGAERLQYHRVFNKKLKNKISIKVISAVSEMNGKLCLRFGFQMLYLCEETTSIQNSD</sequence>
<gene>
    <name evidence="1" type="ORF">MNBD_BACTEROID01-1332</name>
</gene>
<proteinExistence type="predicted"/>
<dbReference type="AlphaFoldDB" id="A0A3B0UP10"/>
<organism evidence="1">
    <name type="scientific">hydrothermal vent metagenome</name>
    <dbReference type="NCBI Taxonomy" id="652676"/>
    <lineage>
        <taxon>unclassified sequences</taxon>
        <taxon>metagenomes</taxon>
        <taxon>ecological metagenomes</taxon>
    </lineage>
</organism>
<name>A0A3B0UP10_9ZZZZ</name>